<dbReference type="InterPro" id="IPR036188">
    <property type="entry name" value="FAD/NAD-bd_sf"/>
</dbReference>
<evidence type="ECO:0000256" key="11">
    <source>
        <dbReference type="RuleBase" id="RU364052"/>
    </source>
</evidence>
<dbReference type="EMBL" id="JBHSQV010000181">
    <property type="protein sequence ID" value="MFC5988449.1"/>
    <property type="molecule type" value="Genomic_DNA"/>
</dbReference>
<keyword evidence="15" id="KW-1185">Reference proteome</keyword>
<proteinExistence type="inferred from homology"/>
<keyword evidence="12" id="KW-1133">Transmembrane helix</keyword>
<dbReference type="InterPro" id="IPR004572">
    <property type="entry name" value="Protoporphyrinogen_oxidase"/>
</dbReference>
<dbReference type="Proteomes" id="UP001596250">
    <property type="component" value="Unassembled WGS sequence"/>
</dbReference>
<evidence type="ECO:0000256" key="6">
    <source>
        <dbReference type="ARBA" id="ARBA00019046"/>
    </source>
</evidence>
<dbReference type="InterPro" id="IPR002937">
    <property type="entry name" value="Amino_oxidase"/>
</dbReference>
<dbReference type="SUPFAM" id="SSF51905">
    <property type="entry name" value="FAD/NAD(P)-binding domain"/>
    <property type="match status" value="1"/>
</dbReference>
<evidence type="ECO:0000256" key="5">
    <source>
        <dbReference type="ARBA" id="ARBA00012402"/>
    </source>
</evidence>
<protein>
    <recommendedName>
        <fullName evidence="6 11">Coproporphyrinogen III oxidase</fullName>
        <ecNumber evidence="5 11">1.3.3.15</ecNumber>
    </recommendedName>
</protein>
<evidence type="ECO:0000256" key="3">
    <source>
        <dbReference type="ARBA" id="ARBA00004744"/>
    </source>
</evidence>
<keyword evidence="11" id="KW-0963">Cytoplasm</keyword>
<evidence type="ECO:0000256" key="2">
    <source>
        <dbReference type="ARBA" id="ARBA00001974"/>
    </source>
</evidence>
<comment type="caution">
    <text evidence="14">The sequence shown here is derived from an EMBL/GenBank/DDBJ whole genome shotgun (WGS) entry which is preliminary data.</text>
</comment>
<keyword evidence="10 11" id="KW-0350">Heme biosynthesis</keyword>
<keyword evidence="12" id="KW-0812">Transmembrane</keyword>
<accession>A0ABW1IU08</accession>
<dbReference type="Gene3D" id="1.10.3110.10">
    <property type="entry name" value="protoporphyrinogen ix oxidase, domain 3"/>
    <property type="match status" value="1"/>
</dbReference>
<organism evidence="14 15">
    <name type="scientific">Marinicrinis lubricantis</name>
    <dbReference type="NCBI Taxonomy" id="2086470"/>
    <lineage>
        <taxon>Bacteria</taxon>
        <taxon>Bacillati</taxon>
        <taxon>Bacillota</taxon>
        <taxon>Bacilli</taxon>
        <taxon>Bacillales</taxon>
        <taxon>Paenibacillaceae</taxon>
    </lineage>
</organism>
<evidence type="ECO:0000256" key="12">
    <source>
        <dbReference type="SAM" id="Phobius"/>
    </source>
</evidence>
<comment type="subcellular location">
    <subcellularLocation>
        <location evidence="11">Cytoplasm</location>
    </subcellularLocation>
</comment>
<evidence type="ECO:0000259" key="13">
    <source>
        <dbReference type="Pfam" id="PF01593"/>
    </source>
</evidence>
<evidence type="ECO:0000256" key="8">
    <source>
        <dbReference type="ARBA" id="ARBA00022827"/>
    </source>
</evidence>
<comment type="cofactor">
    <cofactor evidence="2 11">
        <name>FAD</name>
        <dbReference type="ChEBI" id="CHEBI:57692"/>
    </cofactor>
</comment>
<keyword evidence="8 11" id="KW-0274">FAD</keyword>
<dbReference type="GO" id="GO:0004729">
    <property type="term" value="F:oxygen-dependent protoporphyrinogen oxidase activity"/>
    <property type="evidence" value="ECO:0007669"/>
    <property type="project" value="UniProtKB-EC"/>
</dbReference>
<dbReference type="PANTHER" id="PTHR42923:SF3">
    <property type="entry name" value="PROTOPORPHYRINOGEN OXIDASE"/>
    <property type="match status" value="1"/>
</dbReference>
<dbReference type="SUPFAM" id="SSF54373">
    <property type="entry name" value="FAD-linked reductases, C-terminal domain"/>
    <property type="match status" value="1"/>
</dbReference>
<evidence type="ECO:0000256" key="10">
    <source>
        <dbReference type="ARBA" id="ARBA00023133"/>
    </source>
</evidence>
<keyword evidence="9 11" id="KW-0560">Oxidoreductase</keyword>
<evidence type="ECO:0000256" key="1">
    <source>
        <dbReference type="ARBA" id="ARBA00001755"/>
    </source>
</evidence>
<keyword evidence="7 11" id="KW-0285">Flavoprotein</keyword>
<comment type="pathway">
    <text evidence="3 11">Porphyrin-containing compound metabolism; protoheme biosynthesis.</text>
</comment>
<evidence type="ECO:0000256" key="7">
    <source>
        <dbReference type="ARBA" id="ARBA00022630"/>
    </source>
</evidence>
<gene>
    <name evidence="14" type="primary">hemG</name>
    <name evidence="14" type="ORF">ACFPXP_18760</name>
</gene>
<dbReference type="Pfam" id="PF01593">
    <property type="entry name" value="Amino_oxidase"/>
    <property type="match status" value="1"/>
</dbReference>
<dbReference type="PANTHER" id="PTHR42923">
    <property type="entry name" value="PROTOPORPHYRINOGEN OXIDASE"/>
    <property type="match status" value="1"/>
</dbReference>
<evidence type="ECO:0000256" key="4">
    <source>
        <dbReference type="ARBA" id="ARBA00008310"/>
    </source>
</evidence>
<dbReference type="Gene3D" id="3.50.50.60">
    <property type="entry name" value="FAD/NAD(P)-binding domain"/>
    <property type="match status" value="1"/>
</dbReference>
<reference evidence="15" key="1">
    <citation type="journal article" date="2019" name="Int. J. Syst. Evol. Microbiol.">
        <title>The Global Catalogue of Microorganisms (GCM) 10K type strain sequencing project: providing services to taxonomists for standard genome sequencing and annotation.</title>
        <authorList>
            <consortium name="The Broad Institute Genomics Platform"/>
            <consortium name="The Broad Institute Genome Sequencing Center for Infectious Disease"/>
            <person name="Wu L."/>
            <person name="Ma J."/>
        </authorList>
    </citation>
    <scope>NUCLEOTIDE SEQUENCE [LARGE SCALE GENOMIC DNA]</scope>
    <source>
        <strain evidence="15">CCM 8749</strain>
    </source>
</reference>
<feature type="domain" description="Amine oxidase" evidence="13">
    <location>
        <begin position="15"/>
        <end position="473"/>
    </location>
</feature>
<comment type="catalytic activity">
    <reaction evidence="1">
        <text>coproporphyrinogen III + 3 O2 = coproporphyrin III + 3 H2O2</text>
        <dbReference type="Rhea" id="RHEA:43436"/>
        <dbReference type="ChEBI" id="CHEBI:15379"/>
        <dbReference type="ChEBI" id="CHEBI:16240"/>
        <dbReference type="ChEBI" id="CHEBI:57309"/>
        <dbReference type="ChEBI" id="CHEBI:131725"/>
        <dbReference type="EC" id="1.3.3.15"/>
    </reaction>
    <physiologicalReaction direction="left-to-right" evidence="1">
        <dbReference type="Rhea" id="RHEA:43437"/>
    </physiologicalReaction>
</comment>
<dbReference type="InterPro" id="IPR050464">
    <property type="entry name" value="Zeta_carotene_desat/Oxidored"/>
</dbReference>
<evidence type="ECO:0000313" key="14">
    <source>
        <dbReference type="EMBL" id="MFC5988449.1"/>
    </source>
</evidence>
<feature type="transmembrane region" description="Helical" evidence="12">
    <location>
        <begin position="7"/>
        <end position="25"/>
    </location>
</feature>
<name>A0ABW1IU08_9BACL</name>
<sequence length="479" mass="52812">MSKDLKHLVVVGGGITGLSAAYYAVQKARELDQRLHVTVVEKSGRLGGSVHTLRKDGFVIERGPDSFLSRKLPIIELSQSLGLESEFAGLNPDAKKSYILRYNKLHGMPPGLMLGIPYDDHTFMDTELLSQEGKARVAQELQIPKRVDMSDESLGSFVERRLGKEMLENIVEPLLAGIYAGDLSKLSLQATYPQFHQLEQQYGSIIKGTGESRNQTAASAELPEYAKKSAFLTYKNGLSTLIQALTESLGGAGVDFLQETAVQSVQPADGGVTIHLTRGEQPSELQADAVIFAVPAFQLAKLLSGYPKVEKLGSMEYVSVANVVLAYKQKQLHVKNDGTGFLIPRTEGRFITACTWTSVKWPHTAEEGDTLIRCYVGRAGDQRHLEMTDEEIQEQVKADVFDLMGIEAEPDFITLTRLNRAMPQYPVGHLTRIREAREELLQAIPNARMTGAAFEGVGLPDCIRQGRDTARELVESLWP</sequence>
<dbReference type="EC" id="1.3.3.15" evidence="5 11"/>
<evidence type="ECO:0000313" key="15">
    <source>
        <dbReference type="Proteomes" id="UP001596250"/>
    </source>
</evidence>
<evidence type="ECO:0000256" key="9">
    <source>
        <dbReference type="ARBA" id="ARBA00023002"/>
    </source>
</evidence>
<comment type="function">
    <text evidence="11">Involved in coproporphyrin-dependent heme b biosynthesis. Catalyzes the oxidation of coproporphyrinogen III to coproporphyrin III.</text>
</comment>
<dbReference type="Gene3D" id="3.90.660.20">
    <property type="entry name" value="Protoporphyrinogen oxidase, mitochondrial, domain 2"/>
    <property type="match status" value="1"/>
</dbReference>
<dbReference type="NCBIfam" id="TIGR00562">
    <property type="entry name" value="proto_IX_ox"/>
    <property type="match status" value="1"/>
</dbReference>
<dbReference type="RefSeq" id="WP_379895919.1">
    <property type="nucleotide sequence ID" value="NZ_CBCSCT010000014.1"/>
</dbReference>
<keyword evidence="12" id="KW-0472">Membrane</keyword>
<comment type="similarity">
    <text evidence="4 11">Belongs to the protoporphyrinogen/coproporphyrinogen oxidase family. Coproporphyrinogen III oxidase subfamily.</text>
</comment>